<protein>
    <submittedName>
        <fullName evidence="2">Uncharacterized protein</fullName>
    </submittedName>
</protein>
<keyword evidence="3" id="KW-1185">Reference proteome</keyword>
<keyword evidence="1" id="KW-0472">Membrane</keyword>
<evidence type="ECO:0000313" key="2">
    <source>
        <dbReference type="EMBL" id="KAK8853674.1"/>
    </source>
</evidence>
<dbReference type="Proteomes" id="UP001470230">
    <property type="component" value="Unassembled WGS sequence"/>
</dbReference>
<proteinExistence type="predicted"/>
<accession>A0ABR2HVJ5</accession>
<keyword evidence="1" id="KW-0812">Transmembrane</keyword>
<feature type="transmembrane region" description="Helical" evidence="1">
    <location>
        <begin position="795"/>
        <end position="815"/>
    </location>
</feature>
<organism evidence="2 3">
    <name type="scientific">Tritrichomonas musculus</name>
    <dbReference type="NCBI Taxonomy" id="1915356"/>
    <lineage>
        <taxon>Eukaryota</taxon>
        <taxon>Metamonada</taxon>
        <taxon>Parabasalia</taxon>
        <taxon>Tritrichomonadida</taxon>
        <taxon>Tritrichomonadidae</taxon>
        <taxon>Tritrichomonas</taxon>
    </lineage>
</organism>
<sequence length="836" mass="97861">MQEDYQDMLIFMYDNSTINEATKKNIIDNIINVVNNKSLYTKDAKEKLKEMLNKYKASPKGSKRQKATLAKILDSKMDYFNDTTRLVKHKEDTHALPQVEEEEEPELADHYYRNRISKDIESLSDLIVIDSNHINALQLFYRIADDPEKYSVFDKRDTNMITSLVESLTKNIDSRKKAAISDNITKLMQFENQRRQTNIETIRRITENNLEGDQLIDSFKKASTIDANQLNRFGLINEDFTIDDLYKYYNCSINPKNDSDIRVRNLVLQLHDAIRKTNIFDQSAKPTNMKQLKSLIKYIKVNGDRDVFYNMNSDSSDDINDANLEADNKYLSNNKTMSKSIFHTPTKEYLRRNKRYANKDDTDKNDYTPLLNNNVELKKGSDINEAELLANYMKSAPSGKRTNKTVDALQKRMNDLYIFDNKQSVDISKYRSALFDILINGNYRIKFSPKCATRDGAEAYCKKRFDKNGYPLYRLIPARRDTKDPLGNSICDLNGDRVEDIVIVDTRGKPVIINGFRLIKADPYKKLWQTERIKKGGEIEPFEVWLKNLMGTKRTWDYNKETWDTGKINETIDEKFKKVINSYQSVGLSKPKVSTRITARSLWSSIFAKIWKTVLNTIAVNEETKFLEPLHCLYSYFKVCSAIFITHYEAILMKTHKCTDWNMWSRYKKTHPKSVNSELGMMIQNDYNSFIKQVMPIDGEINSEVEMNEQLIAILEETKYCILDIGLGYTAEKKEQYKNLINSIIENNLDENSKKQLQDKFCENVDKWINNQVGGNYVEIKDLYKKLSKFTRLCMKISLCNRLLHIICCIILYIVRKHFFYKKRYIKEDHLRCQNT</sequence>
<dbReference type="EMBL" id="JAPFFF010000022">
    <property type="protein sequence ID" value="KAK8853674.1"/>
    <property type="molecule type" value="Genomic_DNA"/>
</dbReference>
<name>A0ABR2HVJ5_9EUKA</name>
<evidence type="ECO:0000256" key="1">
    <source>
        <dbReference type="SAM" id="Phobius"/>
    </source>
</evidence>
<comment type="caution">
    <text evidence="2">The sequence shown here is derived from an EMBL/GenBank/DDBJ whole genome shotgun (WGS) entry which is preliminary data.</text>
</comment>
<keyword evidence="1" id="KW-1133">Transmembrane helix</keyword>
<reference evidence="2 3" key="1">
    <citation type="submission" date="2024-04" db="EMBL/GenBank/DDBJ databases">
        <title>Tritrichomonas musculus Genome.</title>
        <authorList>
            <person name="Alves-Ferreira E."/>
            <person name="Grigg M."/>
            <person name="Lorenzi H."/>
            <person name="Galac M."/>
        </authorList>
    </citation>
    <scope>NUCLEOTIDE SEQUENCE [LARGE SCALE GENOMIC DNA]</scope>
    <source>
        <strain evidence="2 3">EAF2021</strain>
    </source>
</reference>
<evidence type="ECO:0000313" key="3">
    <source>
        <dbReference type="Proteomes" id="UP001470230"/>
    </source>
</evidence>
<gene>
    <name evidence="2" type="ORF">M9Y10_017235</name>
</gene>